<dbReference type="Proteomes" id="UP000220836">
    <property type="component" value="Unassembled WGS sequence"/>
</dbReference>
<sequence>MTHRTLTLTLPKHIWSALNQGDCPVEDAIAMAVQAYCSSGAVIATAPQSHSAVPALSDDLERAKSWPELQGRLKLAGYLLRHGQNGLVICDARTRQRVCSLSQTGHTETELASRFGRAFPASGLRWDIDNQLETGQTKEVTTLHREQTLRTVPRQG</sequence>
<dbReference type="EMBL" id="FXYH01000005">
    <property type="protein sequence ID" value="SMX39690.1"/>
    <property type="molecule type" value="Genomic_DNA"/>
</dbReference>
<dbReference type="AlphaFoldDB" id="A0A238K9V0"/>
<organism evidence="1 2">
    <name type="scientific">Pelagimonas varians</name>
    <dbReference type="NCBI Taxonomy" id="696760"/>
    <lineage>
        <taxon>Bacteria</taxon>
        <taxon>Pseudomonadati</taxon>
        <taxon>Pseudomonadota</taxon>
        <taxon>Alphaproteobacteria</taxon>
        <taxon>Rhodobacterales</taxon>
        <taxon>Roseobacteraceae</taxon>
        <taxon>Pelagimonas</taxon>
    </lineage>
</organism>
<proteinExistence type="predicted"/>
<evidence type="ECO:0000313" key="2">
    <source>
        <dbReference type="Proteomes" id="UP000220836"/>
    </source>
</evidence>
<protein>
    <submittedName>
        <fullName evidence="1">Uncharacterized protein</fullName>
    </submittedName>
</protein>
<reference evidence="1 2" key="1">
    <citation type="submission" date="2017-05" db="EMBL/GenBank/DDBJ databases">
        <authorList>
            <person name="Song R."/>
            <person name="Chenine A.L."/>
            <person name="Ruprecht R.M."/>
        </authorList>
    </citation>
    <scope>NUCLEOTIDE SEQUENCE [LARGE SCALE GENOMIC DNA]</scope>
    <source>
        <strain evidence="1 2">CECT 8663</strain>
    </source>
</reference>
<keyword evidence="2" id="KW-1185">Reference proteome</keyword>
<name>A0A238K9V0_9RHOB</name>
<accession>A0A238K9V0</accession>
<evidence type="ECO:0000313" key="1">
    <source>
        <dbReference type="EMBL" id="SMX39690.1"/>
    </source>
</evidence>
<gene>
    <name evidence="1" type="ORF">PEV8663_01825</name>
</gene>